<evidence type="ECO:0000313" key="1">
    <source>
        <dbReference type="EMBL" id="BBU79259.1"/>
    </source>
</evidence>
<gene>
    <name evidence="1" type="ORF">EIMP300_06590</name>
</gene>
<reference evidence="1 2" key="1">
    <citation type="submission" date="2020-01" db="EMBL/GenBank/DDBJ databases">
        <title>Dynamics of blaIMP-6 dissemination in carbapenem resistant Enterobacteriacea isolated from regional surveillance in Osaka, Japan.</title>
        <authorList>
            <person name="Abe R."/>
            <person name="Akeda Y."/>
            <person name="Sugawara Y."/>
            <person name="Yamamoto N."/>
            <person name="Tomono K."/>
            <person name="Takeuchi D."/>
            <person name="Kawahara R."/>
            <person name="Hamada S."/>
        </authorList>
    </citation>
    <scope>NUCLEOTIDE SEQUENCE [LARGE SCALE GENOMIC DNA]</scope>
    <source>
        <strain evidence="1 2">E300</strain>
    </source>
</reference>
<organism evidence="1 2">
    <name type="scientific">Escherichia coli</name>
    <dbReference type="NCBI Taxonomy" id="562"/>
    <lineage>
        <taxon>Bacteria</taxon>
        <taxon>Pseudomonadati</taxon>
        <taxon>Pseudomonadota</taxon>
        <taxon>Gammaproteobacteria</taxon>
        <taxon>Enterobacterales</taxon>
        <taxon>Enterobacteriaceae</taxon>
        <taxon>Escherichia</taxon>
    </lineage>
</organism>
<dbReference type="AlphaFoldDB" id="A0A8S0FI98"/>
<accession>A0A8S0FI98</accession>
<dbReference type="SUPFAM" id="SSF51569">
    <property type="entry name" value="Aldolase"/>
    <property type="match status" value="1"/>
</dbReference>
<sequence length="50" mass="5309">MKGGASGFLAGRAVWASVVGAQDPQTMLRDVSVPRLQRLAEIVDEGIAQR</sequence>
<dbReference type="Proteomes" id="UP000467488">
    <property type="component" value="Chromosome"/>
</dbReference>
<name>A0A8S0FI98_ECOLX</name>
<proteinExistence type="predicted"/>
<evidence type="ECO:0000313" key="2">
    <source>
        <dbReference type="Proteomes" id="UP000467488"/>
    </source>
</evidence>
<dbReference type="InterPro" id="IPR013785">
    <property type="entry name" value="Aldolase_TIM"/>
</dbReference>
<dbReference type="Gene3D" id="3.20.20.70">
    <property type="entry name" value="Aldolase class I"/>
    <property type="match status" value="1"/>
</dbReference>
<protein>
    <recommendedName>
        <fullName evidence="3">Aldolase</fullName>
    </recommendedName>
</protein>
<evidence type="ECO:0008006" key="3">
    <source>
        <dbReference type="Google" id="ProtNLM"/>
    </source>
</evidence>
<dbReference type="EMBL" id="AP022360">
    <property type="protein sequence ID" value="BBU79259.1"/>
    <property type="molecule type" value="Genomic_DNA"/>
</dbReference>